<organism evidence="2 3">
    <name type="scientific">Takifugu bimaculatus</name>
    <dbReference type="NCBI Taxonomy" id="433685"/>
    <lineage>
        <taxon>Eukaryota</taxon>
        <taxon>Metazoa</taxon>
        <taxon>Chordata</taxon>
        <taxon>Craniata</taxon>
        <taxon>Vertebrata</taxon>
        <taxon>Euteleostomi</taxon>
        <taxon>Actinopterygii</taxon>
        <taxon>Neopterygii</taxon>
        <taxon>Teleostei</taxon>
        <taxon>Neoteleostei</taxon>
        <taxon>Acanthomorphata</taxon>
        <taxon>Eupercaria</taxon>
        <taxon>Tetraodontiformes</taxon>
        <taxon>Tetradontoidea</taxon>
        <taxon>Tetraodontidae</taxon>
        <taxon>Takifugu</taxon>
    </lineage>
</organism>
<dbReference type="GO" id="GO:0016485">
    <property type="term" value="P:protein processing"/>
    <property type="evidence" value="ECO:0007669"/>
    <property type="project" value="InterPro"/>
</dbReference>
<keyword evidence="1" id="KW-0576">Peroxisome</keyword>
<evidence type="ECO:0000313" key="3">
    <source>
        <dbReference type="Proteomes" id="UP000516260"/>
    </source>
</evidence>
<reference evidence="2 3" key="1">
    <citation type="submission" date="2019-04" db="EMBL/GenBank/DDBJ databases">
        <title>The sequence and de novo assembly of Takifugu bimaculatus genome using PacBio and Hi-C technologies.</title>
        <authorList>
            <person name="Xu P."/>
            <person name="Liu B."/>
            <person name="Zhou Z."/>
        </authorList>
    </citation>
    <scope>NUCLEOTIDE SEQUENCE [LARGE SCALE GENOMIC DNA]</scope>
    <source>
        <strain evidence="2">TB-2018</strain>
        <tissue evidence="2">Muscle</tissue>
    </source>
</reference>
<dbReference type="EC" id="3.4.21.-" evidence="1"/>
<dbReference type="InterPro" id="IPR009003">
    <property type="entry name" value="Peptidase_S1_PA"/>
</dbReference>
<name>A0A4Z2C6Z0_9TELE</name>
<keyword evidence="1" id="KW-0645">Protease</keyword>
<comment type="function">
    <text evidence="1">Peroxisomal protease that mediates both the removal of the leader peptide from proteins containing a PTS2 target sequence and processes several PTS1-containing proteins. Catalyzes the processing of PTS1-proteins involved in the peroxisomal beta-oxidation of fatty acids.</text>
</comment>
<comment type="subcellular location">
    <subcellularLocation>
        <location evidence="1">Peroxisome</location>
    </subcellularLocation>
</comment>
<dbReference type="PANTHER" id="PTHR21004">
    <property type="entry name" value="SERINE PROTEASE-RELATED"/>
    <property type="match status" value="1"/>
</dbReference>
<evidence type="ECO:0000256" key="1">
    <source>
        <dbReference type="PIRNR" id="PIRNR037989"/>
    </source>
</evidence>
<protein>
    <recommendedName>
        <fullName evidence="1">Peroxisomal leader peptide-processing protease</fullName>
        <ecNumber evidence="1">3.4.21.-</ecNumber>
    </recommendedName>
</protein>
<keyword evidence="1" id="KW-0378">Hydrolase</keyword>
<accession>A0A4Z2C6Z0</accession>
<dbReference type="PANTHER" id="PTHR21004:SF0">
    <property type="entry name" value="PEROXISOMAL LEADER PEPTIDE-PROCESSING PROTEASE"/>
    <property type="match status" value="1"/>
</dbReference>
<proteinExistence type="inferred from homology"/>
<dbReference type="InterPro" id="IPR039245">
    <property type="entry name" value="TYSND1/DEG15"/>
</dbReference>
<gene>
    <name evidence="2" type="ORF">fugu_012966</name>
</gene>
<dbReference type="GO" id="GO:0031998">
    <property type="term" value="P:regulation of fatty acid beta-oxidation"/>
    <property type="evidence" value="ECO:0007669"/>
    <property type="project" value="TreeGrafter"/>
</dbReference>
<dbReference type="Proteomes" id="UP000516260">
    <property type="component" value="Chromosome 13"/>
</dbReference>
<keyword evidence="1" id="KW-0720">Serine protease</keyword>
<dbReference type="InterPro" id="IPR043504">
    <property type="entry name" value="Peptidase_S1_PA_chymotrypsin"/>
</dbReference>
<dbReference type="Gene3D" id="2.40.10.10">
    <property type="entry name" value="Trypsin-like serine proteases"/>
    <property type="match status" value="3"/>
</dbReference>
<comment type="PTM">
    <text evidence="1">The full-lengh TYSND1 is the active the proteolytic processing of PTS1- and PTS2-proteins and in self-cleavage, and intermolecular self-cleavage of TYSND1 down-regulates its protease activity.</text>
</comment>
<dbReference type="AlphaFoldDB" id="A0A4Z2C6Z0"/>
<dbReference type="EMBL" id="SWLE01000005">
    <property type="protein sequence ID" value="TNM99933.1"/>
    <property type="molecule type" value="Genomic_DNA"/>
</dbReference>
<comment type="caution">
    <text evidence="2">The sequence shown here is derived from an EMBL/GenBank/DDBJ whole genome shotgun (WGS) entry which is preliminary data.</text>
</comment>
<dbReference type="GO" id="GO:0004252">
    <property type="term" value="F:serine-type endopeptidase activity"/>
    <property type="evidence" value="ECO:0007669"/>
    <property type="project" value="InterPro"/>
</dbReference>
<comment type="similarity">
    <text evidence="1">Belongs to the peptidase S1B family.</text>
</comment>
<evidence type="ECO:0000313" key="2">
    <source>
        <dbReference type="EMBL" id="TNM99933.1"/>
    </source>
</evidence>
<dbReference type="Pfam" id="PF13365">
    <property type="entry name" value="Trypsin_2"/>
    <property type="match status" value="1"/>
</dbReference>
<keyword evidence="3" id="KW-1185">Reference proteome</keyword>
<sequence>MELKEVEKCCCVVTLNEAFSTQTSQSCSGVVVHPQTGTIICTGLPFSRFVTDPDQLSAEHTFLLPRSFSKKLKIRVIFPDVSHPVELYPPGSKPAHNREVSAQLVALFNCLEFEEAFQTLFQEADHWRFHGDEEDRELMRDARFLSWFAILKTREKVDGLRSESIPWQSCSSLQKGDPVLACGSPFGSLCLDLFISTLSRGIVSNLTGEDNAVILTDARCLPGTEGGGVFVGKSTDVHLIGVIVSPFCWKANEWIGLTLVCSVQSIFRNIVRCGSLQGLLWDVWPSPVQSSLCMSTMIHESRVAKYPTVCLVESGSVWGSGVAVTPQLVMTCRHVVNGRLTVILKFHHNHRFLGIIGDVLFSTKPSSPYDLALIQMRDSVADVVIPRMAKRFDQGDSAVVVGYGGMGPYCGPSLTSGIISKAIRSKDQLVMLQTTCAVQSGASGGAVVQRDSGELLGIVSSNTRDLAAKVTYPHLNFIIPVTVFQRLLEQFDLKKNINVFQELDATEAEVKKVWRLQGTKSKL</sequence>
<dbReference type="SUPFAM" id="SSF50494">
    <property type="entry name" value="Trypsin-like serine proteases"/>
    <property type="match status" value="2"/>
</dbReference>
<dbReference type="GO" id="GO:0005777">
    <property type="term" value="C:peroxisome"/>
    <property type="evidence" value="ECO:0007669"/>
    <property type="project" value="UniProtKB-SubCell"/>
</dbReference>